<dbReference type="InterPro" id="IPR053175">
    <property type="entry name" value="DHMBA_Reg_Transcription_Factor"/>
</dbReference>
<dbReference type="PANTHER" id="PTHR38791">
    <property type="entry name" value="ZN(II)2CYS6 TRANSCRIPTION FACTOR (EUROFUNG)-RELATED-RELATED"/>
    <property type="match status" value="1"/>
</dbReference>
<dbReference type="InterPro" id="IPR001138">
    <property type="entry name" value="Zn2Cys6_DnaBD"/>
</dbReference>
<feature type="domain" description="Zn(2)-C6 fungal-type" evidence="3">
    <location>
        <begin position="10"/>
        <end position="38"/>
    </location>
</feature>
<comment type="caution">
    <text evidence="4">The sequence shown here is derived from an EMBL/GenBank/DDBJ whole genome shotgun (WGS) entry which is preliminary data.</text>
</comment>
<dbReference type="Gene3D" id="4.10.240.10">
    <property type="entry name" value="Zn(2)-C6 fungal-type DNA-binding domain"/>
    <property type="match status" value="1"/>
</dbReference>
<dbReference type="PROSITE" id="PS50048">
    <property type="entry name" value="ZN2_CY6_FUNGAL_2"/>
    <property type="match status" value="1"/>
</dbReference>
<protein>
    <recommendedName>
        <fullName evidence="3">Zn(2)-C6 fungal-type domain-containing protein</fullName>
    </recommendedName>
</protein>
<proteinExistence type="predicted"/>
<dbReference type="AlphaFoldDB" id="A0AA39GAH4"/>
<dbReference type="CDD" id="cd00067">
    <property type="entry name" value="GAL4"/>
    <property type="match status" value="1"/>
</dbReference>
<evidence type="ECO:0000256" key="2">
    <source>
        <dbReference type="SAM" id="MobiDB-lite"/>
    </source>
</evidence>
<dbReference type="InterPro" id="IPR021858">
    <property type="entry name" value="Fun_TF"/>
</dbReference>
<dbReference type="Pfam" id="PF11951">
    <property type="entry name" value="Fungal_trans_2"/>
    <property type="match status" value="1"/>
</dbReference>
<reference evidence="4" key="1">
    <citation type="submission" date="2022-10" db="EMBL/GenBank/DDBJ databases">
        <title>Determination and structural analysis of whole genome sequence of Sarocladium strictum F4-1.</title>
        <authorList>
            <person name="Hu L."/>
            <person name="Jiang Y."/>
        </authorList>
    </citation>
    <scope>NUCLEOTIDE SEQUENCE</scope>
    <source>
        <strain evidence="4">F4-1</strain>
    </source>
</reference>
<sequence>MVYCGRPSLSCARCRAKKKRCDKATPACGQCRRTGHKCPGYHDVSALIFRDETRRVIHRAQTVHTHGATVTLGNSPAFTPSPATTEALSAVGLYSPSPAASSHLSAGSPAPNSSDGEDRPGNDLVNSRDDAKDSGNEGHREQGGFKDQISLGDVLDNIIHGDNDDPSASDEMQFFTSESNMSWEKPGQLVALPSLSPGSASSPGCDLRDGVMSMLIAPAAPSESLHELGISYFLTNYVLPDSGPCPGFLNYTLEILADPLGDEELTQAAVRAVGLSGLASTTGAETIMRKARASYAEAIERVNTALVDPELAVKDSTIFAVMVLGLFETITCSNSESLEAWTHHINGAANLLMHRGKAQFQTKRGLRIFGEAVSHVLTLCTRYGRSVPPRLRFLRVEMQRTSVLRTDPSRALSSAHIEVLDLYHRVAPDSNTPFLPTEWEELLSHAVELDRRLENLIAELPDLWRFKTVNDPAANPRVVYRGTYHIYYSTWVAKVWNGVRACRIILSQAIYCLLMREGITWAPMELATNGGAYTEVLQRAAETTSEMRDGILASVPQMLGFVQHDADRGTSYLDCCSADMPRLVPAAGAYFLLWYLFLAGGLPHSSATRAWVVDRLRAIRAATGIQKAEFLADMLETNPAFADAVLPSDGFLLPDV</sequence>
<keyword evidence="5" id="KW-1185">Reference proteome</keyword>
<dbReference type="InterPro" id="IPR036864">
    <property type="entry name" value="Zn2-C6_fun-type_DNA-bd_sf"/>
</dbReference>
<feature type="compositionally biased region" description="Basic and acidic residues" evidence="2">
    <location>
        <begin position="116"/>
        <end position="144"/>
    </location>
</feature>
<dbReference type="CDD" id="cd12148">
    <property type="entry name" value="fungal_TF_MHR"/>
    <property type="match status" value="1"/>
</dbReference>
<feature type="compositionally biased region" description="Low complexity" evidence="2">
    <location>
        <begin position="96"/>
        <end position="111"/>
    </location>
</feature>
<accession>A0AA39GAH4</accession>
<keyword evidence="1" id="KW-0539">Nucleus</keyword>
<dbReference type="EMBL" id="JAPDFR010000009">
    <property type="protein sequence ID" value="KAK0383737.1"/>
    <property type="molecule type" value="Genomic_DNA"/>
</dbReference>
<dbReference type="Pfam" id="PF00172">
    <property type="entry name" value="Zn_clus"/>
    <property type="match status" value="1"/>
</dbReference>
<evidence type="ECO:0000313" key="5">
    <source>
        <dbReference type="Proteomes" id="UP001175261"/>
    </source>
</evidence>
<feature type="region of interest" description="Disordered" evidence="2">
    <location>
        <begin position="96"/>
        <end position="147"/>
    </location>
</feature>
<name>A0AA39GAH4_SARSR</name>
<dbReference type="SUPFAM" id="SSF57701">
    <property type="entry name" value="Zn2/Cys6 DNA-binding domain"/>
    <property type="match status" value="1"/>
</dbReference>
<gene>
    <name evidence="4" type="ORF">NLU13_9648</name>
</gene>
<evidence type="ECO:0000313" key="4">
    <source>
        <dbReference type="EMBL" id="KAK0383737.1"/>
    </source>
</evidence>
<dbReference type="GO" id="GO:0008270">
    <property type="term" value="F:zinc ion binding"/>
    <property type="evidence" value="ECO:0007669"/>
    <property type="project" value="InterPro"/>
</dbReference>
<evidence type="ECO:0000256" key="1">
    <source>
        <dbReference type="ARBA" id="ARBA00023242"/>
    </source>
</evidence>
<dbReference type="PROSITE" id="PS00463">
    <property type="entry name" value="ZN2_CY6_FUNGAL_1"/>
    <property type="match status" value="1"/>
</dbReference>
<dbReference type="Proteomes" id="UP001175261">
    <property type="component" value="Unassembled WGS sequence"/>
</dbReference>
<evidence type="ECO:0000259" key="3">
    <source>
        <dbReference type="PROSITE" id="PS50048"/>
    </source>
</evidence>
<dbReference type="GO" id="GO:0000981">
    <property type="term" value="F:DNA-binding transcription factor activity, RNA polymerase II-specific"/>
    <property type="evidence" value="ECO:0007669"/>
    <property type="project" value="InterPro"/>
</dbReference>
<organism evidence="4 5">
    <name type="scientific">Sarocladium strictum</name>
    <name type="common">Black bundle disease fungus</name>
    <name type="synonym">Acremonium strictum</name>
    <dbReference type="NCBI Taxonomy" id="5046"/>
    <lineage>
        <taxon>Eukaryota</taxon>
        <taxon>Fungi</taxon>
        <taxon>Dikarya</taxon>
        <taxon>Ascomycota</taxon>
        <taxon>Pezizomycotina</taxon>
        <taxon>Sordariomycetes</taxon>
        <taxon>Hypocreomycetidae</taxon>
        <taxon>Hypocreales</taxon>
        <taxon>Sarocladiaceae</taxon>
        <taxon>Sarocladium</taxon>
    </lineage>
</organism>
<dbReference type="SMART" id="SM00066">
    <property type="entry name" value="GAL4"/>
    <property type="match status" value="1"/>
</dbReference>